<keyword evidence="3" id="KW-1185">Reference proteome</keyword>
<dbReference type="AlphaFoldDB" id="M1DTY7"/>
<name>M1DTY7_SOLTU</name>
<reference evidence="2" key="2">
    <citation type="submission" date="2015-06" db="UniProtKB">
        <authorList>
            <consortium name="EnsemblPlants"/>
        </authorList>
    </citation>
    <scope>IDENTIFICATION</scope>
    <source>
        <strain evidence="2">DM1-3 516 R44</strain>
    </source>
</reference>
<dbReference type="EnsemblPlants" id="PGSC0003DMT400094355">
    <property type="protein sequence ID" value="PGSC0003DMT400094355"/>
    <property type="gene ID" value="PGSC0003DMG400043926"/>
</dbReference>
<evidence type="ECO:0000256" key="1">
    <source>
        <dbReference type="SAM" id="MobiDB-lite"/>
    </source>
</evidence>
<protein>
    <submittedName>
        <fullName evidence="2">Spore germination protein gerIA</fullName>
    </submittedName>
</protein>
<evidence type="ECO:0000313" key="2">
    <source>
        <dbReference type="EnsemblPlants" id="PGSC0003DMT400094355"/>
    </source>
</evidence>
<dbReference type="PaxDb" id="4113-PGSC0003DMT400094355"/>
<sequence length="181" mass="19617">MLNTSELRPRYQNQCQKVLSDEMYPTVTKASSESAGNSSPQQNSKDEAGNSSPQQNSKDEAGNSSPQQNSKDEAGNSSPQQNSKDEAGNSSPQQNSKDEAGNSSPQQNSKDEAGNSSPQQNSKDEAFSPLLAGKNGNCRHCTAIGRFSLPSFKEQLQRLEAKFDYFLNCITKETKSPFGLT</sequence>
<feature type="compositionally biased region" description="Polar residues" evidence="1">
    <location>
        <begin position="28"/>
        <end position="121"/>
    </location>
</feature>
<organism evidence="2 3">
    <name type="scientific">Solanum tuberosum</name>
    <name type="common">Potato</name>
    <dbReference type="NCBI Taxonomy" id="4113"/>
    <lineage>
        <taxon>Eukaryota</taxon>
        <taxon>Viridiplantae</taxon>
        <taxon>Streptophyta</taxon>
        <taxon>Embryophyta</taxon>
        <taxon>Tracheophyta</taxon>
        <taxon>Spermatophyta</taxon>
        <taxon>Magnoliopsida</taxon>
        <taxon>eudicotyledons</taxon>
        <taxon>Gunneridae</taxon>
        <taxon>Pentapetalae</taxon>
        <taxon>asterids</taxon>
        <taxon>lamiids</taxon>
        <taxon>Solanales</taxon>
        <taxon>Solanaceae</taxon>
        <taxon>Solanoideae</taxon>
        <taxon>Solaneae</taxon>
        <taxon>Solanum</taxon>
    </lineage>
</organism>
<dbReference type="HOGENOM" id="CLU_1491563_0_0_1"/>
<proteinExistence type="predicted"/>
<reference evidence="3" key="1">
    <citation type="journal article" date="2011" name="Nature">
        <title>Genome sequence and analysis of the tuber crop potato.</title>
        <authorList>
            <consortium name="The Potato Genome Sequencing Consortium"/>
        </authorList>
    </citation>
    <scope>NUCLEOTIDE SEQUENCE [LARGE SCALE GENOMIC DNA]</scope>
    <source>
        <strain evidence="3">cv. DM1-3 516 R44</strain>
    </source>
</reference>
<feature type="region of interest" description="Disordered" evidence="1">
    <location>
        <begin position="1"/>
        <end position="135"/>
    </location>
</feature>
<dbReference type="Gramene" id="PGSC0003DMT400094355">
    <property type="protein sequence ID" value="PGSC0003DMT400094355"/>
    <property type="gene ID" value="PGSC0003DMG400043926"/>
</dbReference>
<dbReference type="InParanoid" id="M1DTY7"/>
<accession>M1DTY7</accession>
<evidence type="ECO:0000313" key="3">
    <source>
        <dbReference type="Proteomes" id="UP000011115"/>
    </source>
</evidence>
<dbReference type="Proteomes" id="UP000011115">
    <property type="component" value="Unassembled WGS sequence"/>
</dbReference>
<feature type="compositionally biased region" description="Polar residues" evidence="1">
    <location>
        <begin position="1"/>
        <end position="17"/>
    </location>
</feature>